<dbReference type="PANTHER" id="PTHR10443">
    <property type="entry name" value="MICROSOMAL DIPEPTIDASE"/>
    <property type="match status" value="1"/>
</dbReference>
<evidence type="ECO:0000313" key="1">
    <source>
        <dbReference type="EMBL" id="SLN57384.1"/>
    </source>
</evidence>
<dbReference type="AlphaFoldDB" id="A0A1X6ZPV9"/>
<dbReference type="GO" id="GO:0070573">
    <property type="term" value="F:metallodipeptidase activity"/>
    <property type="evidence" value="ECO:0007669"/>
    <property type="project" value="InterPro"/>
</dbReference>
<dbReference type="CDD" id="cd01301">
    <property type="entry name" value="rDP_like"/>
    <property type="match status" value="1"/>
</dbReference>
<sequence>MHDSDRQPGIFDGHNDLILRLITGKVTAAQVRDGLDSGHIDLPRARAGGLAGGFFAIFVPSPPEYGMSMEDLAKPSYDIPLPPPLKHPYAAEMTDQGFAAARALEAAGVIRICTDVDTLETALDGPEMAAVLHIEGAEAIGPEIAELEGFHALGLRSLGPVWSRPTIFAEGVPFRYPSDPDIGGGLTEAGRRLVAECNRLGILIDLSHLNAAGVRDVAAISDAPLVATHSNAAAVCPHARNLTDEQLRMIADSDGMVGINLATGFLRPDGQMTADTALDMLLRHLDHLIGILGEDRVGFGSDFDGAIVPQAIGDCAGLPALRAAMRDHGIDSALMEKLCHRNWMAVLRRTWKD</sequence>
<organism evidence="1 2">
    <name type="scientific">Pseudooceanicola marinus</name>
    <dbReference type="NCBI Taxonomy" id="396013"/>
    <lineage>
        <taxon>Bacteria</taxon>
        <taxon>Pseudomonadati</taxon>
        <taxon>Pseudomonadota</taxon>
        <taxon>Alphaproteobacteria</taxon>
        <taxon>Rhodobacterales</taxon>
        <taxon>Paracoccaceae</taxon>
        <taxon>Pseudooceanicola</taxon>
    </lineage>
</organism>
<reference evidence="1 2" key="1">
    <citation type="submission" date="2017-03" db="EMBL/GenBank/DDBJ databases">
        <authorList>
            <person name="Afonso C.L."/>
            <person name="Miller P.J."/>
            <person name="Scott M.A."/>
            <person name="Spackman E."/>
            <person name="Goraichik I."/>
            <person name="Dimitrov K.M."/>
            <person name="Suarez D.L."/>
            <person name="Swayne D.E."/>
        </authorList>
    </citation>
    <scope>NUCLEOTIDE SEQUENCE [LARGE SCALE GENOMIC DNA]</scope>
    <source>
        <strain evidence="1 2">CECT 7751</strain>
    </source>
</reference>
<dbReference type="PANTHER" id="PTHR10443:SF12">
    <property type="entry name" value="DIPEPTIDASE"/>
    <property type="match status" value="1"/>
</dbReference>
<name>A0A1X6ZPV9_9RHOB</name>
<gene>
    <name evidence="1" type="ORF">PSM7751_02874</name>
</gene>
<dbReference type="Proteomes" id="UP000193963">
    <property type="component" value="Unassembled WGS sequence"/>
</dbReference>
<dbReference type="PROSITE" id="PS51365">
    <property type="entry name" value="RENAL_DIPEPTIDASE_2"/>
    <property type="match status" value="1"/>
</dbReference>
<dbReference type="EMBL" id="FWFN01000005">
    <property type="protein sequence ID" value="SLN57384.1"/>
    <property type="molecule type" value="Genomic_DNA"/>
</dbReference>
<evidence type="ECO:0000313" key="2">
    <source>
        <dbReference type="Proteomes" id="UP000193963"/>
    </source>
</evidence>
<proteinExistence type="predicted"/>
<keyword evidence="2" id="KW-1185">Reference proteome</keyword>
<accession>A0A1X6ZPV9</accession>
<dbReference type="InterPro" id="IPR032466">
    <property type="entry name" value="Metal_Hydrolase"/>
</dbReference>
<dbReference type="InterPro" id="IPR008257">
    <property type="entry name" value="Pept_M19"/>
</dbReference>
<dbReference type="OrthoDB" id="9804920at2"/>
<dbReference type="Gene3D" id="3.20.20.140">
    <property type="entry name" value="Metal-dependent hydrolases"/>
    <property type="match status" value="1"/>
</dbReference>
<protein>
    <submittedName>
        <fullName evidence="1">Membrane dipeptidase (Peptidase family M19)</fullName>
    </submittedName>
</protein>
<dbReference type="SUPFAM" id="SSF51556">
    <property type="entry name" value="Metallo-dependent hydrolases"/>
    <property type="match status" value="1"/>
</dbReference>
<dbReference type="Pfam" id="PF01244">
    <property type="entry name" value="Peptidase_M19"/>
    <property type="match status" value="1"/>
</dbReference>
<dbReference type="RefSeq" id="WP_085888893.1">
    <property type="nucleotide sequence ID" value="NZ_FWFN01000005.1"/>
</dbReference>
<dbReference type="GO" id="GO:0006508">
    <property type="term" value="P:proteolysis"/>
    <property type="evidence" value="ECO:0007669"/>
    <property type="project" value="InterPro"/>
</dbReference>